<dbReference type="Pfam" id="PF04366">
    <property type="entry name" value="Ysc84"/>
    <property type="match status" value="1"/>
</dbReference>
<dbReference type="SMART" id="SM00326">
    <property type="entry name" value="SH3"/>
    <property type="match status" value="1"/>
</dbReference>
<dbReference type="CDD" id="cd00174">
    <property type="entry name" value="SH3"/>
    <property type="match status" value="1"/>
</dbReference>
<gene>
    <name evidence="6" type="ORF">HK097_003130</name>
</gene>
<name>A0AAD5SGS0_9FUNG</name>
<dbReference type="Proteomes" id="UP001212841">
    <property type="component" value="Unassembled WGS sequence"/>
</dbReference>
<dbReference type="AlphaFoldDB" id="A0AAD5SGS0"/>
<evidence type="ECO:0000256" key="4">
    <source>
        <dbReference type="SAM" id="MobiDB-lite"/>
    </source>
</evidence>
<dbReference type="Gene3D" id="2.30.30.40">
    <property type="entry name" value="SH3 Domains"/>
    <property type="match status" value="1"/>
</dbReference>
<comment type="similarity">
    <text evidence="1">Belongs to the SH3YL1 family.</text>
</comment>
<feature type="compositionally biased region" description="Low complexity" evidence="4">
    <location>
        <begin position="258"/>
        <end position="267"/>
    </location>
</feature>
<dbReference type="InterPro" id="IPR007461">
    <property type="entry name" value="Ysc84_actin-binding"/>
</dbReference>
<evidence type="ECO:0000256" key="3">
    <source>
        <dbReference type="PROSITE-ProRule" id="PRU00192"/>
    </source>
</evidence>
<dbReference type="PANTHER" id="PTHR15629:SF2">
    <property type="entry name" value="SH3 DOMAIN-CONTAINING YSC84-LIKE PROTEIN 1"/>
    <property type="match status" value="1"/>
</dbReference>
<feature type="compositionally biased region" description="Low complexity" evidence="4">
    <location>
        <begin position="292"/>
        <end position="305"/>
    </location>
</feature>
<dbReference type="InterPro" id="IPR001452">
    <property type="entry name" value="SH3_domain"/>
</dbReference>
<dbReference type="Pfam" id="PF00018">
    <property type="entry name" value="SH3_1"/>
    <property type="match status" value="1"/>
</dbReference>
<dbReference type="CDD" id="cd11525">
    <property type="entry name" value="SYLF_SH3YL1_like"/>
    <property type="match status" value="1"/>
</dbReference>
<dbReference type="InterPro" id="IPR051702">
    <property type="entry name" value="SH3_domain_YSC84-like"/>
</dbReference>
<feature type="region of interest" description="Disordered" evidence="4">
    <location>
        <begin position="258"/>
        <end position="312"/>
    </location>
</feature>
<proteinExistence type="inferred from homology"/>
<dbReference type="PROSITE" id="PS50002">
    <property type="entry name" value="SH3"/>
    <property type="match status" value="1"/>
</dbReference>
<keyword evidence="2 3" id="KW-0728">SH3 domain</keyword>
<dbReference type="InterPro" id="IPR036028">
    <property type="entry name" value="SH3-like_dom_sf"/>
</dbReference>
<protein>
    <recommendedName>
        <fullName evidence="5">SH3 domain-containing protein</fullName>
    </recommendedName>
</protein>
<feature type="domain" description="SH3" evidence="5">
    <location>
        <begin position="315"/>
        <end position="375"/>
    </location>
</feature>
<reference evidence="6" key="1">
    <citation type="submission" date="2020-05" db="EMBL/GenBank/DDBJ databases">
        <title>Phylogenomic resolution of chytrid fungi.</title>
        <authorList>
            <person name="Stajich J.E."/>
            <person name="Amses K."/>
            <person name="Simmons R."/>
            <person name="Seto K."/>
            <person name="Myers J."/>
            <person name="Bonds A."/>
            <person name="Quandt C.A."/>
            <person name="Barry K."/>
            <person name="Liu P."/>
            <person name="Grigoriev I."/>
            <person name="Longcore J.E."/>
            <person name="James T.Y."/>
        </authorList>
    </citation>
    <scope>NUCLEOTIDE SEQUENCE</scope>
    <source>
        <strain evidence="6">JEL0318</strain>
    </source>
</reference>
<dbReference type="SUPFAM" id="SSF50044">
    <property type="entry name" value="SH3-domain"/>
    <property type="match status" value="1"/>
</dbReference>
<feature type="compositionally biased region" description="Polar residues" evidence="4">
    <location>
        <begin position="276"/>
        <end position="290"/>
    </location>
</feature>
<sequence length="375" mass="39014">MAAAKEALTKTRDVTTAALSKINLHNPIPQALEDEFKKVADVLDHFIKGNNQMDSALIPSKVIANAKGVAVLTIIKAGFVWSGRAGSGIVVARLPDGKWSAPSAIAAAGVGFGGQIGAQITDCVFILNNDDAVKAFAHGGNITLGGNLSVAAGPKGRSAEAAGAVMNLAPIYSYSKSKGLFAGVSLEGSVILTRSDANKELYGRKIDASELLSGKIPPPHQAEALYRVLNYKFANMGTGLVQQTPYAKSVDLKRSASDGSAAAGWGSRNRVAAQSAGATRSNTLGQQKPAMSTPSVASPLSAASAKPPPVPPKKIPVVTATALFNYTAERDTDLSFKKGDTIVVTKQGGAEEWWRGRVNDGPEGEFPGNYCRVNV</sequence>
<keyword evidence="7" id="KW-1185">Reference proteome</keyword>
<evidence type="ECO:0000256" key="1">
    <source>
        <dbReference type="ARBA" id="ARBA00007761"/>
    </source>
</evidence>
<dbReference type="PRINTS" id="PR00452">
    <property type="entry name" value="SH3DOMAIN"/>
</dbReference>
<evidence type="ECO:0000256" key="2">
    <source>
        <dbReference type="ARBA" id="ARBA00022443"/>
    </source>
</evidence>
<dbReference type="PANTHER" id="PTHR15629">
    <property type="entry name" value="SH3YL1 PROTEIN"/>
    <property type="match status" value="1"/>
</dbReference>
<organism evidence="6 7">
    <name type="scientific">Rhizophlyctis rosea</name>
    <dbReference type="NCBI Taxonomy" id="64517"/>
    <lineage>
        <taxon>Eukaryota</taxon>
        <taxon>Fungi</taxon>
        <taxon>Fungi incertae sedis</taxon>
        <taxon>Chytridiomycota</taxon>
        <taxon>Chytridiomycota incertae sedis</taxon>
        <taxon>Chytridiomycetes</taxon>
        <taxon>Rhizophlyctidales</taxon>
        <taxon>Rhizophlyctidaceae</taxon>
        <taxon>Rhizophlyctis</taxon>
    </lineage>
</organism>
<evidence type="ECO:0000259" key="5">
    <source>
        <dbReference type="PROSITE" id="PS50002"/>
    </source>
</evidence>
<evidence type="ECO:0000313" key="6">
    <source>
        <dbReference type="EMBL" id="KAJ3053892.1"/>
    </source>
</evidence>
<accession>A0AAD5SGS0</accession>
<dbReference type="InterPro" id="IPR033643">
    <property type="entry name" value="SYLF_SH3YL1-like"/>
</dbReference>
<dbReference type="EMBL" id="JADGJD010000172">
    <property type="protein sequence ID" value="KAJ3053892.1"/>
    <property type="molecule type" value="Genomic_DNA"/>
</dbReference>
<comment type="caution">
    <text evidence="6">The sequence shown here is derived from an EMBL/GenBank/DDBJ whole genome shotgun (WGS) entry which is preliminary data.</text>
</comment>
<evidence type="ECO:0000313" key="7">
    <source>
        <dbReference type="Proteomes" id="UP001212841"/>
    </source>
</evidence>
<dbReference type="GO" id="GO:0035091">
    <property type="term" value="F:phosphatidylinositol binding"/>
    <property type="evidence" value="ECO:0007669"/>
    <property type="project" value="TreeGrafter"/>
</dbReference>